<organism evidence="4 5">
    <name type="scientific">Luteimicrobium subarcticum</name>
    <dbReference type="NCBI Taxonomy" id="620910"/>
    <lineage>
        <taxon>Bacteria</taxon>
        <taxon>Bacillati</taxon>
        <taxon>Actinomycetota</taxon>
        <taxon>Actinomycetes</taxon>
        <taxon>Micrococcales</taxon>
        <taxon>Luteimicrobium</taxon>
    </lineage>
</organism>
<dbReference type="InterPro" id="IPR015655">
    <property type="entry name" value="PP2C"/>
</dbReference>
<protein>
    <submittedName>
        <fullName evidence="4">Protein phosphatase</fullName>
    </submittedName>
</protein>
<feature type="region of interest" description="Disordered" evidence="1">
    <location>
        <begin position="305"/>
        <end position="338"/>
    </location>
</feature>
<dbReference type="EMBL" id="PGTZ01000009">
    <property type="protein sequence ID" value="PJI91049.1"/>
    <property type="molecule type" value="Genomic_DNA"/>
</dbReference>
<feature type="region of interest" description="Disordered" evidence="1">
    <location>
        <begin position="436"/>
        <end position="508"/>
    </location>
</feature>
<dbReference type="GO" id="GO:0004722">
    <property type="term" value="F:protein serine/threonine phosphatase activity"/>
    <property type="evidence" value="ECO:0007669"/>
    <property type="project" value="InterPro"/>
</dbReference>
<keyword evidence="2" id="KW-1133">Transmembrane helix</keyword>
<gene>
    <name evidence="4" type="ORF">CLV34_2311</name>
</gene>
<dbReference type="PROSITE" id="PS51746">
    <property type="entry name" value="PPM_2"/>
    <property type="match status" value="1"/>
</dbReference>
<dbReference type="Gene3D" id="3.60.40.10">
    <property type="entry name" value="PPM-type phosphatase domain"/>
    <property type="match status" value="1"/>
</dbReference>
<dbReference type="SUPFAM" id="SSF81606">
    <property type="entry name" value="PP2C-like"/>
    <property type="match status" value="1"/>
</dbReference>
<dbReference type="SMART" id="SM00332">
    <property type="entry name" value="PP2Cc"/>
    <property type="match status" value="1"/>
</dbReference>
<keyword evidence="2" id="KW-0812">Transmembrane</keyword>
<evidence type="ECO:0000256" key="2">
    <source>
        <dbReference type="SAM" id="Phobius"/>
    </source>
</evidence>
<dbReference type="SMART" id="SM00331">
    <property type="entry name" value="PP2C_SIG"/>
    <property type="match status" value="1"/>
</dbReference>
<accession>A0A2M8WJE4</accession>
<name>A0A2M8WJE4_9MICO</name>
<evidence type="ECO:0000256" key="1">
    <source>
        <dbReference type="SAM" id="MobiDB-lite"/>
    </source>
</evidence>
<feature type="transmembrane region" description="Helical" evidence="2">
    <location>
        <begin position="342"/>
        <end position="365"/>
    </location>
</feature>
<reference evidence="4 5" key="1">
    <citation type="submission" date="2017-11" db="EMBL/GenBank/DDBJ databases">
        <title>Genomic Encyclopedia of Archaeal and Bacterial Type Strains, Phase II (KMG-II): From Individual Species to Whole Genera.</title>
        <authorList>
            <person name="Goeker M."/>
        </authorList>
    </citation>
    <scope>NUCLEOTIDE SEQUENCE [LARGE SCALE GENOMIC DNA]</scope>
    <source>
        <strain evidence="4 5">DSM 22413</strain>
    </source>
</reference>
<dbReference type="OrthoDB" id="9801841at2"/>
<dbReference type="InterPro" id="IPR001932">
    <property type="entry name" value="PPM-type_phosphatase-like_dom"/>
</dbReference>
<evidence type="ECO:0000259" key="3">
    <source>
        <dbReference type="PROSITE" id="PS51746"/>
    </source>
</evidence>
<proteinExistence type="predicted"/>
<dbReference type="RefSeq" id="WP_100350447.1">
    <property type="nucleotide sequence ID" value="NZ_PGTZ01000009.1"/>
</dbReference>
<dbReference type="Pfam" id="PF13672">
    <property type="entry name" value="PP2C_2"/>
    <property type="match status" value="1"/>
</dbReference>
<feature type="compositionally biased region" description="Acidic residues" evidence="1">
    <location>
        <begin position="305"/>
        <end position="322"/>
    </location>
</feature>
<evidence type="ECO:0000313" key="5">
    <source>
        <dbReference type="Proteomes" id="UP000231586"/>
    </source>
</evidence>
<sequence length="508" mass="51759">MTFALRYAARSDVGLVRADNQDSGYAGPDLVVVADGMGGHAGGDIASALAVGALAHLDGHDHSPVDGPGELEVAIETARESIVARSTAEPRLAGMGTTVTALLRAGDTLVMAHLGDSRAYLLHDDELVQVTTDHTFVQHLVDTGRIAPEEAEHHPQRNVVMRVLGDFEVDLTPDISVREAVVGDRWMLCSDGLSGFVGADTMTQILISVEDPGACADTLVQLALRAGSTDNVTCVIADVVGMPDAADATTEAVPVDGAPTTESPDAAYSPTLPVVVEVVGSAAREHVVPLAGDDAAADDVLAVDNDEAGDDSSDDAADSPDDAAERPADGDAPPAPTGRRRLLAVGATLLALVLVMAGGYAAYGWTQKQYFVGTSDGQVAVFRGVPQSVGPITLSTPVELTGVQVSTLPSYVADRLDQTIPASSLADAETIARDVVTGTVPTPGPTATGSPTSDPTAATPGPTATPGSTTTARPRATATTAPRATPPHATVPHARATPHATRTTGSAG</sequence>
<dbReference type="CDD" id="cd00143">
    <property type="entry name" value="PP2Cc"/>
    <property type="match status" value="1"/>
</dbReference>
<dbReference type="PANTHER" id="PTHR47992">
    <property type="entry name" value="PROTEIN PHOSPHATASE"/>
    <property type="match status" value="1"/>
</dbReference>
<feature type="domain" description="PPM-type phosphatase" evidence="3">
    <location>
        <begin position="6"/>
        <end position="239"/>
    </location>
</feature>
<dbReference type="InterPro" id="IPR036457">
    <property type="entry name" value="PPM-type-like_dom_sf"/>
</dbReference>
<dbReference type="AlphaFoldDB" id="A0A2M8WJE4"/>
<evidence type="ECO:0000313" key="4">
    <source>
        <dbReference type="EMBL" id="PJI91049.1"/>
    </source>
</evidence>
<keyword evidence="2" id="KW-0472">Membrane</keyword>
<keyword evidence="5" id="KW-1185">Reference proteome</keyword>
<comment type="caution">
    <text evidence="4">The sequence shown here is derived from an EMBL/GenBank/DDBJ whole genome shotgun (WGS) entry which is preliminary data.</text>
</comment>
<dbReference type="Proteomes" id="UP000231586">
    <property type="component" value="Unassembled WGS sequence"/>
</dbReference>